<evidence type="ECO:0000256" key="8">
    <source>
        <dbReference type="SAM" id="Phobius"/>
    </source>
</evidence>
<evidence type="ECO:0000256" key="5">
    <source>
        <dbReference type="ARBA" id="ARBA00023136"/>
    </source>
</evidence>
<dbReference type="Proteomes" id="UP000325957">
    <property type="component" value="Unassembled WGS sequence"/>
</dbReference>
<feature type="region of interest" description="Disordered" evidence="7">
    <location>
        <begin position="533"/>
        <end position="561"/>
    </location>
</feature>
<dbReference type="InterPro" id="IPR036259">
    <property type="entry name" value="MFS_trans_sf"/>
</dbReference>
<evidence type="ECO:0000313" key="11">
    <source>
        <dbReference type="Proteomes" id="UP000325957"/>
    </source>
</evidence>
<dbReference type="Pfam" id="PF13515">
    <property type="entry name" value="FUSC_2"/>
    <property type="match status" value="1"/>
</dbReference>
<feature type="transmembrane region" description="Helical" evidence="8">
    <location>
        <begin position="343"/>
        <end position="359"/>
    </location>
</feature>
<feature type="transmembrane region" description="Helical" evidence="8">
    <location>
        <begin position="292"/>
        <end position="311"/>
    </location>
</feature>
<evidence type="ECO:0000256" key="7">
    <source>
        <dbReference type="SAM" id="MobiDB-lite"/>
    </source>
</evidence>
<comment type="similarity">
    <text evidence="6">Belongs to the YccS/YhfK family.</text>
</comment>
<comment type="subcellular location">
    <subcellularLocation>
        <location evidence="1">Cell membrane</location>
        <topology evidence="1">Multi-pass membrane protein</topology>
    </subcellularLocation>
</comment>
<name>A0A5J5L0E2_9MICC</name>
<feature type="domain" description="Integral membrane bound transporter" evidence="9">
    <location>
        <begin position="281"/>
        <end position="402"/>
    </location>
</feature>
<evidence type="ECO:0000259" key="9">
    <source>
        <dbReference type="Pfam" id="PF13515"/>
    </source>
</evidence>
<comment type="caution">
    <text evidence="10">The sequence shown here is derived from an EMBL/GenBank/DDBJ whole genome shotgun (WGS) entry which is preliminary data.</text>
</comment>
<reference evidence="10 11" key="1">
    <citation type="submission" date="2019-05" db="EMBL/GenBank/DDBJ databases">
        <title>Kocuria coralli sp. nov., a novel actinobacterium isolated from coral reef seawater.</title>
        <authorList>
            <person name="Li J."/>
        </authorList>
    </citation>
    <scope>NUCLEOTIDE SEQUENCE [LARGE SCALE GENOMIC DNA]</scope>
    <source>
        <strain evidence="10 11">SCSIO 13007</strain>
    </source>
</reference>
<evidence type="ECO:0000256" key="3">
    <source>
        <dbReference type="ARBA" id="ARBA00022692"/>
    </source>
</evidence>
<dbReference type="SUPFAM" id="SSF103473">
    <property type="entry name" value="MFS general substrate transporter"/>
    <property type="match status" value="1"/>
</dbReference>
<feature type="transmembrane region" description="Helical" evidence="8">
    <location>
        <begin position="366"/>
        <end position="386"/>
    </location>
</feature>
<dbReference type="RefSeq" id="WP_158033539.1">
    <property type="nucleotide sequence ID" value="NZ_ML708615.1"/>
</dbReference>
<keyword evidence="5 8" id="KW-0472">Membrane</keyword>
<evidence type="ECO:0000256" key="2">
    <source>
        <dbReference type="ARBA" id="ARBA00022475"/>
    </source>
</evidence>
<evidence type="ECO:0000313" key="10">
    <source>
        <dbReference type="EMBL" id="KAA9394516.1"/>
    </source>
</evidence>
<feature type="transmembrane region" description="Helical" evidence="8">
    <location>
        <begin position="392"/>
        <end position="409"/>
    </location>
</feature>
<proteinExistence type="inferred from homology"/>
<dbReference type="PANTHER" id="PTHR30509">
    <property type="entry name" value="P-HYDROXYBENZOIC ACID EFFLUX PUMP SUBUNIT-RELATED"/>
    <property type="match status" value="1"/>
</dbReference>
<dbReference type="EMBL" id="SZWF01000006">
    <property type="protein sequence ID" value="KAA9394516.1"/>
    <property type="molecule type" value="Genomic_DNA"/>
</dbReference>
<keyword evidence="3 8" id="KW-0812">Transmembrane</keyword>
<gene>
    <name evidence="10" type="ORF">FCK90_06775</name>
</gene>
<keyword evidence="11" id="KW-1185">Reference proteome</keyword>
<feature type="transmembrane region" description="Helical" evidence="8">
    <location>
        <begin position="80"/>
        <end position="100"/>
    </location>
</feature>
<keyword evidence="4 8" id="KW-1133">Transmembrane helix</keyword>
<evidence type="ECO:0000256" key="1">
    <source>
        <dbReference type="ARBA" id="ARBA00004651"/>
    </source>
</evidence>
<organism evidence="10 11">
    <name type="scientific">Kocuria coralli</name>
    <dbReference type="NCBI Taxonomy" id="1461025"/>
    <lineage>
        <taxon>Bacteria</taxon>
        <taxon>Bacillati</taxon>
        <taxon>Actinomycetota</taxon>
        <taxon>Actinomycetes</taxon>
        <taxon>Micrococcales</taxon>
        <taxon>Micrococcaceae</taxon>
        <taxon>Kocuria</taxon>
    </lineage>
</organism>
<evidence type="ECO:0000256" key="4">
    <source>
        <dbReference type="ARBA" id="ARBA00022989"/>
    </source>
</evidence>
<dbReference type="InterPro" id="IPR049453">
    <property type="entry name" value="Memb_transporter_dom"/>
</dbReference>
<accession>A0A5J5L0E2</accession>
<dbReference type="PANTHER" id="PTHR30509:SF9">
    <property type="entry name" value="MULTIDRUG RESISTANCE PROTEIN MDTO"/>
    <property type="match status" value="1"/>
</dbReference>
<dbReference type="GO" id="GO:0005886">
    <property type="term" value="C:plasma membrane"/>
    <property type="evidence" value="ECO:0007669"/>
    <property type="project" value="UniProtKB-SubCell"/>
</dbReference>
<evidence type="ECO:0000256" key="6">
    <source>
        <dbReference type="ARBA" id="ARBA00043993"/>
    </source>
</evidence>
<feature type="transmembrane region" description="Helical" evidence="8">
    <location>
        <begin position="318"/>
        <end position="337"/>
    </location>
</feature>
<sequence length="587" mass="63812">MIPAQAAAITAMLQIAAAWAGILLAGQWWIVFPLLLVSFFAAGMLRSVAIGISMRWLVITIIFLAFAEFTPTLAVEPTTALLYFAVGAAIMIAAQLLPPFSSRHSGQRRAVSAFYRQIAAGGPLGPALFSADQSLALLHRRTSGRELERLTQLVERGEQIAQLLLLLDNRSEEEARRWRDIASSRLSEIAEHIARGDRAPLPAPPAWDREAADPAESALMEAIDAAARVAGGLGAQAPSEERRAPRPWELVRAELRPRSPILHHALRLSIACVIAQITGMLVASWVGTSAMLAGHGFWVVVATALIVFPDYGDTFSRGIGRTIGTVLGALLGIGLSFLPQNPLLHIIILVLLFFGYLAFRSCGQAWTMFWVVAWIAALTPGPLGAITRGADTLIGCVIGFAVFLVAPTWHRNQLSDRLKDWSQAEGERLESLSTLWQLDSEEHRLAVAHATVRSRVARLEFFNAAHSARTEPRSKREQWENDDLDPVSDRVLEVSRQVAVLSVSVPQWPEEARSRACSQADALATALRRLGAGEQEASADGGSQRIQPVRTEEPGGPGVADAQLAFTRAAEALDWLAHEESRQAQRA</sequence>
<keyword evidence="2" id="KW-1003">Cell membrane</keyword>
<protein>
    <recommendedName>
        <fullName evidence="9">Integral membrane bound transporter domain-containing protein</fullName>
    </recommendedName>
</protein>
<dbReference type="AlphaFoldDB" id="A0A5J5L0E2"/>
<dbReference type="OrthoDB" id="3515426at2"/>